<sequence length="166" mass="19267">MNRLALHITTLSCLEVSPFNYTKTSVITDIYSTKVLYSNFPREVSTLRYNRQEGFRFSFKKPLEAAFRIYELHGREVNSQPGKALMHDLSPSGTKMSSKLNLPVSNEDPVKIHLQFMLNELVYEMKAELVWKRAGGNEFYYGVHFYASEDVKEDIVKQLKQYVKTV</sequence>
<dbReference type="OrthoDB" id="2354159at2"/>
<dbReference type="GO" id="GO:0035438">
    <property type="term" value="F:cyclic-di-GMP binding"/>
    <property type="evidence" value="ECO:0007669"/>
    <property type="project" value="InterPro"/>
</dbReference>
<keyword evidence="3" id="KW-1185">Reference proteome</keyword>
<reference evidence="2 3" key="1">
    <citation type="submission" date="2019-03" db="EMBL/GenBank/DDBJ databases">
        <authorList>
            <person name="Yang Y."/>
        </authorList>
    </citation>
    <scope>NUCLEOTIDE SEQUENCE [LARGE SCALE GENOMIC DNA]</scope>
    <source>
        <strain evidence="2 3">ASL-1</strain>
    </source>
</reference>
<evidence type="ECO:0000259" key="1">
    <source>
        <dbReference type="Pfam" id="PF07238"/>
    </source>
</evidence>
<dbReference type="AlphaFoldDB" id="A0A4Y8LLB2"/>
<accession>A0A4Y8LLB2</accession>
<organism evidence="2 3">
    <name type="scientific">Jeotgalibacillus salarius</name>
    <dbReference type="NCBI Taxonomy" id="546023"/>
    <lineage>
        <taxon>Bacteria</taxon>
        <taxon>Bacillati</taxon>
        <taxon>Bacillota</taxon>
        <taxon>Bacilli</taxon>
        <taxon>Bacillales</taxon>
        <taxon>Caryophanaceae</taxon>
        <taxon>Jeotgalibacillus</taxon>
    </lineage>
</organism>
<feature type="domain" description="PilZ" evidence="1">
    <location>
        <begin position="82"/>
        <end position="162"/>
    </location>
</feature>
<evidence type="ECO:0000313" key="3">
    <source>
        <dbReference type="Proteomes" id="UP000297776"/>
    </source>
</evidence>
<gene>
    <name evidence="2" type="ORF">E2626_00490</name>
</gene>
<dbReference type="Pfam" id="PF07238">
    <property type="entry name" value="PilZ"/>
    <property type="match status" value="1"/>
</dbReference>
<protein>
    <submittedName>
        <fullName evidence="2">PilZ domain-containing protein</fullName>
    </submittedName>
</protein>
<proteinExistence type="predicted"/>
<dbReference type="InterPro" id="IPR009875">
    <property type="entry name" value="PilZ_domain"/>
</dbReference>
<dbReference type="Proteomes" id="UP000297776">
    <property type="component" value="Unassembled WGS sequence"/>
</dbReference>
<dbReference type="Gene3D" id="2.40.10.220">
    <property type="entry name" value="predicted glycosyltransferase like domains"/>
    <property type="match status" value="1"/>
</dbReference>
<comment type="caution">
    <text evidence="2">The sequence shown here is derived from an EMBL/GenBank/DDBJ whole genome shotgun (WGS) entry which is preliminary data.</text>
</comment>
<dbReference type="EMBL" id="SORX01000001">
    <property type="protein sequence ID" value="TFE03838.1"/>
    <property type="molecule type" value="Genomic_DNA"/>
</dbReference>
<dbReference type="SUPFAM" id="SSF141371">
    <property type="entry name" value="PilZ domain-like"/>
    <property type="match status" value="1"/>
</dbReference>
<evidence type="ECO:0000313" key="2">
    <source>
        <dbReference type="EMBL" id="TFE03838.1"/>
    </source>
</evidence>
<name>A0A4Y8LLB2_9BACL</name>